<dbReference type="PANTHER" id="PTHR30588:SF7">
    <property type="entry name" value="BRANCHED-CHAIN AMINO ACID CARRIER PROTEIN SAOUHSC_01411-RELATED"/>
    <property type="match status" value="1"/>
</dbReference>
<evidence type="ECO:0000256" key="3">
    <source>
        <dbReference type="ARBA" id="ARBA00022448"/>
    </source>
</evidence>
<keyword evidence="8 9" id="KW-0472">Membrane</keyword>
<feature type="transmembrane region" description="Helical" evidence="9">
    <location>
        <begin position="368"/>
        <end position="389"/>
    </location>
</feature>
<feature type="transmembrane region" description="Helical" evidence="9">
    <location>
        <begin position="188"/>
        <end position="209"/>
    </location>
</feature>
<feature type="transmembrane region" description="Helical" evidence="9">
    <location>
        <begin position="7"/>
        <end position="26"/>
    </location>
</feature>
<dbReference type="GO" id="GO:0015820">
    <property type="term" value="P:L-leucine transport"/>
    <property type="evidence" value="ECO:0007669"/>
    <property type="project" value="TreeGrafter"/>
</dbReference>
<dbReference type="Proteomes" id="UP000189941">
    <property type="component" value="Unassembled WGS sequence"/>
</dbReference>
<evidence type="ECO:0000256" key="1">
    <source>
        <dbReference type="ARBA" id="ARBA00004651"/>
    </source>
</evidence>
<keyword evidence="11" id="KW-1185">Reference proteome</keyword>
<dbReference type="OrthoDB" id="9783920at2"/>
<gene>
    <name evidence="10" type="ORF">SAMN02746011_01898</name>
</gene>
<dbReference type="GO" id="GO:0005886">
    <property type="term" value="C:plasma membrane"/>
    <property type="evidence" value="ECO:0007669"/>
    <property type="project" value="UniProtKB-SubCell"/>
</dbReference>
<reference evidence="11" key="1">
    <citation type="submission" date="2017-02" db="EMBL/GenBank/DDBJ databases">
        <authorList>
            <person name="Varghese N."/>
            <person name="Submissions S."/>
        </authorList>
    </citation>
    <scope>NUCLEOTIDE SEQUENCE [LARGE SCALE GENOMIC DNA]</scope>
    <source>
        <strain evidence="11">DSM 15739</strain>
    </source>
</reference>
<comment type="similarity">
    <text evidence="2 9">Belongs to the branched chain amino acid transporter family.</text>
</comment>
<dbReference type="GO" id="GO:0015188">
    <property type="term" value="F:L-isoleucine transmembrane transporter activity"/>
    <property type="evidence" value="ECO:0007669"/>
    <property type="project" value="TreeGrafter"/>
</dbReference>
<evidence type="ECO:0000256" key="9">
    <source>
        <dbReference type="RuleBase" id="RU362122"/>
    </source>
</evidence>
<evidence type="ECO:0000256" key="5">
    <source>
        <dbReference type="ARBA" id="ARBA00022692"/>
    </source>
</evidence>
<evidence type="ECO:0000256" key="7">
    <source>
        <dbReference type="ARBA" id="ARBA00022989"/>
    </source>
</evidence>
<feature type="transmembrane region" description="Helical" evidence="9">
    <location>
        <begin position="264"/>
        <end position="290"/>
    </location>
</feature>
<sequence>MLKRKNFFALSLMSFGIFFGAGNLIFPPSVAQLAGSNIWSAYFGFLITAVILPILGIITVAKTDGLLNLGRKVDPFFAYIITIGILVAIGPGLAIPRTGSTSFEMAIKPWLNSEMSTTMPLILYSAVYFGLVALLCWTPNKIIDRIGRFSTPALLVLILLLTILAFTHQQPTLLEPSNGYETAAFTTGFLSGYNTLDTLAGLNYGLLIVTAVRNLKVDESKVVKVATKAGIVAGVVLALVYWCLTIIGQYGADKVEVGANGANILVAASTLLLGKFGTLVLGTIFVLACFNTCVGLITSISQFFHRILPQLSYHTYVVILTLWSFALANIGLDGILTYSVPILVLLYPIAITLIILTLTDNWLHHSQLTYRIIAYVVSFISIINSLVSMGIKIPILTALTEALPLADQGLNWMLPVIILMIMAYFTTNRQAVPN</sequence>
<keyword evidence="7 9" id="KW-1133">Transmembrane helix</keyword>
<feature type="transmembrane region" description="Helical" evidence="9">
    <location>
        <begin position="115"/>
        <end position="137"/>
    </location>
</feature>
<dbReference type="GO" id="GO:0015190">
    <property type="term" value="F:L-leucine transmembrane transporter activity"/>
    <property type="evidence" value="ECO:0007669"/>
    <property type="project" value="TreeGrafter"/>
</dbReference>
<organism evidence="10 11">
    <name type="scientific">Globicatella sulfidifaciens DSM 15739</name>
    <dbReference type="NCBI Taxonomy" id="1121925"/>
    <lineage>
        <taxon>Bacteria</taxon>
        <taxon>Bacillati</taxon>
        <taxon>Bacillota</taxon>
        <taxon>Bacilli</taxon>
        <taxon>Lactobacillales</taxon>
        <taxon>Aerococcaceae</taxon>
        <taxon>Globicatella</taxon>
    </lineage>
</organism>
<dbReference type="Gene3D" id="1.20.1740.10">
    <property type="entry name" value="Amino acid/polyamine transporter I"/>
    <property type="match status" value="1"/>
</dbReference>
<feature type="transmembrane region" description="Helical" evidence="9">
    <location>
        <begin position="338"/>
        <end position="356"/>
    </location>
</feature>
<evidence type="ECO:0000313" key="11">
    <source>
        <dbReference type="Proteomes" id="UP000189941"/>
    </source>
</evidence>
<dbReference type="EMBL" id="FUWO01000025">
    <property type="protein sequence ID" value="SJZ84056.1"/>
    <property type="molecule type" value="Genomic_DNA"/>
</dbReference>
<dbReference type="InterPro" id="IPR004685">
    <property type="entry name" value="Brnchd-chn_aa_trnsp_Livcs"/>
</dbReference>
<accession>A0A1T4NYG1</accession>
<feature type="transmembrane region" description="Helical" evidence="9">
    <location>
        <begin position="38"/>
        <end position="61"/>
    </location>
</feature>
<feature type="transmembrane region" description="Helical" evidence="9">
    <location>
        <begin position="230"/>
        <end position="252"/>
    </location>
</feature>
<protein>
    <recommendedName>
        <fullName evidence="9">Branched-chain amino acid transport system carrier protein</fullName>
    </recommendedName>
</protein>
<feature type="transmembrane region" description="Helical" evidence="9">
    <location>
        <begin position="311"/>
        <end position="332"/>
    </location>
</feature>
<name>A0A1T4NYG1_9LACT</name>
<feature type="transmembrane region" description="Helical" evidence="9">
    <location>
        <begin position="73"/>
        <end position="95"/>
    </location>
</feature>
<evidence type="ECO:0000313" key="10">
    <source>
        <dbReference type="EMBL" id="SJZ84056.1"/>
    </source>
</evidence>
<dbReference type="GO" id="GO:0005304">
    <property type="term" value="F:L-valine transmembrane transporter activity"/>
    <property type="evidence" value="ECO:0007669"/>
    <property type="project" value="TreeGrafter"/>
</dbReference>
<evidence type="ECO:0000256" key="2">
    <source>
        <dbReference type="ARBA" id="ARBA00008540"/>
    </source>
</evidence>
<evidence type="ECO:0000256" key="6">
    <source>
        <dbReference type="ARBA" id="ARBA00022970"/>
    </source>
</evidence>
<keyword evidence="5 9" id="KW-0812">Transmembrane</keyword>
<evidence type="ECO:0000256" key="4">
    <source>
        <dbReference type="ARBA" id="ARBA00022475"/>
    </source>
</evidence>
<feature type="transmembrane region" description="Helical" evidence="9">
    <location>
        <begin position="149"/>
        <end position="168"/>
    </location>
</feature>
<dbReference type="Pfam" id="PF05525">
    <property type="entry name" value="Branch_AA_trans"/>
    <property type="match status" value="1"/>
</dbReference>
<keyword evidence="4" id="KW-1003">Cell membrane</keyword>
<dbReference type="RefSeq" id="WP_078756570.1">
    <property type="nucleotide sequence ID" value="NZ_FUWO01000025.1"/>
</dbReference>
<comment type="function">
    <text evidence="9">Component of the transport system for branched-chain amino acids.</text>
</comment>
<comment type="subcellular location">
    <subcellularLocation>
        <location evidence="1 9">Cell membrane</location>
        <topology evidence="1 9">Multi-pass membrane protein</topology>
    </subcellularLocation>
</comment>
<dbReference type="NCBIfam" id="TIGR00796">
    <property type="entry name" value="livcs"/>
    <property type="match status" value="1"/>
</dbReference>
<keyword evidence="3 9" id="KW-0813">Transport</keyword>
<feature type="transmembrane region" description="Helical" evidence="9">
    <location>
        <begin position="409"/>
        <end position="427"/>
    </location>
</feature>
<dbReference type="PANTHER" id="PTHR30588">
    <property type="entry name" value="BRANCHED-CHAIN AMINO ACID TRANSPORT SYSTEM 2 CARRIER PROTEIN"/>
    <property type="match status" value="1"/>
</dbReference>
<evidence type="ECO:0000256" key="8">
    <source>
        <dbReference type="ARBA" id="ARBA00023136"/>
    </source>
</evidence>
<keyword evidence="6 9" id="KW-0029">Amino-acid transport</keyword>
<dbReference type="AlphaFoldDB" id="A0A1T4NYG1"/>
<dbReference type="GO" id="GO:0015818">
    <property type="term" value="P:isoleucine transport"/>
    <property type="evidence" value="ECO:0007669"/>
    <property type="project" value="TreeGrafter"/>
</dbReference>
<proteinExistence type="inferred from homology"/>